<organism evidence="1 2">
    <name type="scientific">Hypsibius exemplaris</name>
    <name type="common">Freshwater tardigrade</name>
    <dbReference type="NCBI Taxonomy" id="2072580"/>
    <lineage>
        <taxon>Eukaryota</taxon>
        <taxon>Metazoa</taxon>
        <taxon>Ecdysozoa</taxon>
        <taxon>Tardigrada</taxon>
        <taxon>Eutardigrada</taxon>
        <taxon>Parachela</taxon>
        <taxon>Hypsibioidea</taxon>
        <taxon>Hypsibiidae</taxon>
        <taxon>Hypsibius</taxon>
    </lineage>
</organism>
<evidence type="ECO:0000313" key="1">
    <source>
        <dbReference type="EMBL" id="OWA50367.1"/>
    </source>
</evidence>
<dbReference type="AlphaFoldDB" id="A0A9X6N9N0"/>
<gene>
    <name evidence="1" type="ORF">BV898_14886</name>
</gene>
<dbReference type="Gene3D" id="3.40.50.1110">
    <property type="entry name" value="SGNH hydrolase"/>
    <property type="match status" value="1"/>
</dbReference>
<proteinExistence type="predicted"/>
<sequence>MNLFVSGSANWMKDATTVWKPDAGCDIRYRSLNESVECLRKLERASWDAPYIIFIGDSRLRQLRDGVITELTGDDYDFKANLEALIDPTNYKKHAASGTYFQSAGTHLWFEWYPYFGEGLTNLVRNLTRSPFKPTLVVMGVGIWLIRDCHRAKKSQEECVQKYQKDFESLYPFLEELSTTSTIIWVPQMAVRDRKFENENNINVGFNNKNMKLYNDAILKVLSSKETENGESTAVTYWHSAWQASIQIDDGFDGLHMGGTIKHHLTQMLIDWTCGLLLPNTHGYDIFNPFKWNSKYCCE</sequence>
<dbReference type="Proteomes" id="UP000192578">
    <property type="component" value="Unassembled WGS sequence"/>
</dbReference>
<evidence type="ECO:0000313" key="2">
    <source>
        <dbReference type="Proteomes" id="UP000192578"/>
    </source>
</evidence>
<dbReference type="InterPro" id="IPR036514">
    <property type="entry name" value="SGNH_hydro_sf"/>
</dbReference>
<dbReference type="EMBL" id="MTYJ01000190">
    <property type="protein sequence ID" value="OWA50367.1"/>
    <property type="molecule type" value="Genomic_DNA"/>
</dbReference>
<evidence type="ECO:0008006" key="3">
    <source>
        <dbReference type="Google" id="ProtNLM"/>
    </source>
</evidence>
<accession>A0A9X6N9N0</accession>
<comment type="caution">
    <text evidence="1">The sequence shown here is derived from an EMBL/GenBank/DDBJ whole genome shotgun (WGS) entry which is preliminary data.</text>
</comment>
<protein>
    <recommendedName>
        <fullName evidence="3">CAS1 domain-containing protein 1</fullName>
    </recommendedName>
</protein>
<keyword evidence="2" id="KW-1185">Reference proteome</keyword>
<name>A0A9X6N9N0_HYPEX</name>
<reference evidence="2" key="1">
    <citation type="submission" date="2017-01" db="EMBL/GenBank/DDBJ databases">
        <title>Comparative genomics of anhydrobiosis in the tardigrade Hypsibius dujardini.</title>
        <authorList>
            <person name="Yoshida Y."/>
            <person name="Koutsovoulos G."/>
            <person name="Laetsch D."/>
            <person name="Stevens L."/>
            <person name="Kumar S."/>
            <person name="Horikawa D."/>
            <person name="Ishino K."/>
            <person name="Komine S."/>
            <person name="Tomita M."/>
            <person name="Blaxter M."/>
            <person name="Arakawa K."/>
        </authorList>
    </citation>
    <scope>NUCLEOTIDE SEQUENCE [LARGE SCALE GENOMIC DNA]</scope>
    <source>
        <strain evidence="2">Z151</strain>
    </source>
</reference>